<comment type="caution">
    <text evidence="1">The sequence shown here is derived from an EMBL/GenBank/DDBJ whole genome shotgun (WGS) entry which is preliminary data.</text>
</comment>
<evidence type="ECO:0000313" key="1">
    <source>
        <dbReference type="EMBL" id="CAH4023499.1"/>
    </source>
</evidence>
<dbReference type="EMBL" id="CALOZG010000004">
    <property type="protein sequence ID" value="CAH4023499.1"/>
    <property type="molecule type" value="Genomic_DNA"/>
</dbReference>
<protein>
    <recommendedName>
        <fullName evidence="3">Reverse transcriptase domain-containing protein</fullName>
    </recommendedName>
</protein>
<evidence type="ECO:0008006" key="3">
    <source>
        <dbReference type="Google" id="ProtNLM"/>
    </source>
</evidence>
<dbReference type="Proteomes" id="UP001152562">
    <property type="component" value="Unassembled WGS sequence"/>
</dbReference>
<sequence length="73" mass="8428">MLRVGYFPNARNLSDTVMIYYTAGKLMNDKTSYPPISLLPTLSKILEKTIPPKIMPSLMERKVIPDHQCDFRQ</sequence>
<name>A0A9P0TB48_PIEBR</name>
<gene>
    <name evidence="1" type="ORF">PIBRA_LOCUS4215</name>
</gene>
<dbReference type="AlphaFoldDB" id="A0A9P0TB48"/>
<organism evidence="1 2">
    <name type="scientific">Pieris brassicae</name>
    <name type="common">White butterfly</name>
    <name type="synonym">Large white butterfly</name>
    <dbReference type="NCBI Taxonomy" id="7116"/>
    <lineage>
        <taxon>Eukaryota</taxon>
        <taxon>Metazoa</taxon>
        <taxon>Ecdysozoa</taxon>
        <taxon>Arthropoda</taxon>
        <taxon>Hexapoda</taxon>
        <taxon>Insecta</taxon>
        <taxon>Pterygota</taxon>
        <taxon>Neoptera</taxon>
        <taxon>Endopterygota</taxon>
        <taxon>Lepidoptera</taxon>
        <taxon>Glossata</taxon>
        <taxon>Ditrysia</taxon>
        <taxon>Papilionoidea</taxon>
        <taxon>Pieridae</taxon>
        <taxon>Pierinae</taxon>
        <taxon>Pieris</taxon>
    </lineage>
</organism>
<evidence type="ECO:0000313" key="2">
    <source>
        <dbReference type="Proteomes" id="UP001152562"/>
    </source>
</evidence>
<keyword evidence="2" id="KW-1185">Reference proteome</keyword>
<proteinExistence type="predicted"/>
<reference evidence="1" key="1">
    <citation type="submission" date="2022-05" db="EMBL/GenBank/DDBJ databases">
        <authorList>
            <person name="Okamura Y."/>
        </authorList>
    </citation>
    <scope>NUCLEOTIDE SEQUENCE</scope>
</reference>
<accession>A0A9P0TB48</accession>